<dbReference type="InterPro" id="IPR051606">
    <property type="entry name" value="Polyketide_Oxido-like"/>
</dbReference>
<sequence>MSHLIVLGAAGQGGRAVVAAALARGHEVTAFVRDAAKAPAATRVVQGDVTDASAVAEAIRGHDVAVNATATLDVDPAVFFPAAADALIAAAPPRLIHVSLSSLLELSPGERLVDAPDFPAEFRPFSLGHAAGSARLASSSLDWTAVSPTTDFDRESAPTGSAKAATLADLGVTNFAEAYGGVGRITYADFATGILDLVEDPGHRGVHIGLIAG</sequence>
<dbReference type="RefSeq" id="WP_184789902.1">
    <property type="nucleotide sequence ID" value="NZ_BONT01000071.1"/>
</dbReference>
<proteinExistence type="predicted"/>
<dbReference type="Pfam" id="PF13460">
    <property type="entry name" value="NAD_binding_10"/>
    <property type="match status" value="1"/>
</dbReference>
<accession>A0A841FMJ5</accession>
<organism evidence="2 3">
    <name type="scientific">Phytomonospora endophytica</name>
    <dbReference type="NCBI Taxonomy" id="714109"/>
    <lineage>
        <taxon>Bacteria</taxon>
        <taxon>Bacillati</taxon>
        <taxon>Actinomycetota</taxon>
        <taxon>Actinomycetes</taxon>
        <taxon>Micromonosporales</taxon>
        <taxon>Micromonosporaceae</taxon>
        <taxon>Phytomonospora</taxon>
    </lineage>
</organism>
<feature type="domain" description="NAD(P)-binding" evidence="1">
    <location>
        <begin position="8"/>
        <end position="155"/>
    </location>
</feature>
<evidence type="ECO:0000259" key="1">
    <source>
        <dbReference type="Pfam" id="PF13460"/>
    </source>
</evidence>
<dbReference type="PANTHER" id="PTHR43355">
    <property type="entry name" value="FLAVIN REDUCTASE (NADPH)"/>
    <property type="match status" value="1"/>
</dbReference>
<dbReference type="AlphaFoldDB" id="A0A841FMJ5"/>
<keyword evidence="3" id="KW-1185">Reference proteome</keyword>
<evidence type="ECO:0000313" key="3">
    <source>
        <dbReference type="Proteomes" id="UP000548476"/>
    </source>
</evidence>
<dbReference type="EMBL" id="JACHGT010000011">
    <property type="protein sequence ID" value="MBB6037074.1"/>
    <property type="molecule type" value="Genomic_DNA"/>
</dbReference>
<dbReference type="InterPro" id="IPR016040">
    <property type="entry name" value="NAD(P)-bd_dom"/>
</dbReference>
<protein>
    <recommendedName>
        <fullName evidence="1">NAD(P)-binding domain-containing protein</fullName>
    </recommendedName>
</protein>
<dbReference type="SUPFAM" id="SSF51735">
    <property type="entry name" value="NAD(P)-binding Rossmann-fold domains"/>
    <property type="match status" value="1"/>
</dbReference>
<dbReference type="PANTHER" id="PTHR43355:SF2">
    <property type="entry name" value="FLAVIN REDUCTASE (NADPH)"/>
    <property type="match status" value="1"/>
</dbReference>
<comment type="caution">
    <text evidence="2">The sequence shown here is derived from an EMBL/GenBank/DDBJ whole genome shotgun (WGS) entry which is preliminary data.</text>
</comment>
<dbReference type="Proteomes" id="UP000548476">
    <property type="component" value="Unassembled WGS sequence"/>
</dbReference>
<dbReference type="Gene3D" id="3.40.50.720">
    <property type="entry name" value="NAD(P)-binding Rossmann-like Domain"/>
    <property type="match status" value="1"/>
</dbReference>
<evidence type="ECO:0000313" key="2">
    <source>
        <dbReference type="EMBL" id="MBB6037074.1"/>
    </source>
</evidence>
<name>A0A841FMJ5_9ACTN</name>
<gene>
    <name evidence="2" type="ORF">HNR73_004947</name>
</gene>
<dbReference type="GO" id="GO:0016646">
    <property type="term" value="F:oxidoreductase activity, acting on the CH-NH group of donors, NAD or NADP as acceptor"/>
    <property type="evidence" value="ECO:0007669"/>
    <property type="project" value="TreeGrafter"/>
</dbReference>
<reference evidence="2 3" key="1">
    <citation type="submission" date="2020-08" db="EMBL/GenBank/DDBJ databases">
        <title>Genomic Encyclopedia of Type Strains, Phase IV (KMG-IV): sequencing the most valuable type-strain genomes for metagenomic binning, comparative biology and taxonomic classification.</title>
        <authorList>
            <person name="Goeker M."/>
        </authorList>
    </citation>
    <scope>NUCLEOTIDE SEQUENCE [LARGE SCALE GENOMIC DNA]</scope>
    <source>
        <strain evidence="2 3">YIM 65646</strain>
    </source>
</reference>
<dbReference type="InterPro" id="IPR036291">
    <property type="entry name" value="NAD(P)-bd_dom_sf"/>
</dbReference>